<protein>
    <submittedName>
        <fullName evidence="3">Mannose-6-phosphate isomerase</fullName>
    </submittedName>
</protein>
<dbReference type="RefSeq" id="WP_271186300.1">
    <property type="nucleotide sequence ID" value="NZ_BSFE01000003.1"/>
</dbReference>
<reference evidence="3" key="1">
    <citation type="journal article" date="2014" name="Int. J. Syst. Evol. Microbiol.">
        <title>Complete genome sequence of Corynebacterium casei LMG S-19264T (=DSM 44701T), isolated from a smear-ripened cheese.</title>
        <authorList>
            <consortium name="US DOE Joint Genome Institute (JGI-PGF)"/>
            <person name="Walter F."/>
            <person name="Albersmeier A."/>
            <person name="Kalinowski J."/>
            <person name="Ruckert C."/>
        </authorList>
    </citation>
    <scope>NUCLEOTIDE SEQUENCE</scope>
    <source>
        <strain evidence="3">VKM B-1513</strain>
    </source>
</reference>
<dbReference type="InterPro" id="IPR012341">
    <property type="entry name" value="6hp_glycosidase-like_sf"/>
</dbReference>
<dbReference type="InterPro" id="IPR010819">
    <property type="entry name" value="AGE/CE"/>
</dbReference>
<name>A0A9W6ILW9_9PROT</name>
<dbReference type="AlphaFoldDB" id="A0A9W6ILW9"/>
<accession>A0A9W6ILW9</accession>
<sequence>MEHARRFADWGRSQALPFWAGRGWDRHNGGFFETLDMDGAGITGDIRRVRAQARQAYVFARAACEGWLDRTDLAEAGLDRLARIARSPDGQPGWVHLVHDDGRVADSRRDFYDHAFIILAAAWVWKATGAVRFLDMAHETLAFLDTHMPAGHGGYREAIGAPLLPRRQNPHMHLFEALLSLYELTGETGLVPRIDAIKGLFDRHFFVAETGLLREFFERDWQPHGEKGAHVEPGHWCEWTWLLAEHARLLERAADPAGPVLYRRAMEQGRSVQTGLLVAGMTAQGDVVDARSRTWMQTEWVRAAAVAGSRGELDQACGALVRWHLEGVIPGGWIDKRGAGGENLASGMPASTLYHLVGALAEVERHL</sequence>
<proteinExistence type="inferred from homology"/>
<dbReference type="Pfam" id="PF07221">
    <property type="entry name" value="GlcNAc_2-epim"/>
    <property type="match status" value="1"/>
</dbReference>
<evidence type="ECO:0000313" key="4">
    <source>
        <dbReference type="Proteomes" id="UP001143486"/>
    </source>
</evidence>
<dbReference type="SUPFAM" id="SSF48208">
    <property type="entry name" value="Six-hairpin glycosidases"/>
    <property type="match status" value="1"/>
</dbReference>
<keyword evidence="4" id="KW-1185">Reference proteome</keyword>
<evidence type="ECO:0000256" key="2">
    <source>
        <dbReference type="ARBA" id="ARBA00023235"/>
    </source>
</evidence>
<keyword evidence="2 3" id="KW-0413">Isomerase</keyword>
<comment type="similarity">
    <text evidence="1">Belongs to the N-acylglucosamine 2-epimerase family.</text>
</comment>
<evidence type="ECO:0000256" key="1">
    <source>
        <dbReference type="ARBA" id="ARBA00008558"/>
    </source>
</evidence>
<dbReference type="Proteomes" id="UP001143486">
    <property type="component" value="Unassembled WGS sequence"/>
</dbReference>
<dbReference type="GO" id="GO:0005975">
    <property type="term" value="P:carbohydrate metabolic process"/>
    <property type="evidence" value="ECO:0007669"/>
    <property type="project" value="InterPro"/>
</dbReference>
<comment type="caution">
    <text evidence="3">The sequence shown here is derived from an EMBL/GenBank/DDBJ whole genome shotgun (WGS) entry which is preliminary data.</text>
</comment>
<reference evidence="3" key="2">
    <citation type="submission" date="2023-01" db="EMBL/GenBank/DDBJ databases">
        <authorList>
            <person name="Sun Q."/>
            <person name="Evtushenko L."/>
        </authorList>
    </citation>
    <scope>NUCLEOTIDE SEQUENCE</scope>
    <source>
        <strain evidence="3">VKM B-1513</strain>
    </source>
</reference>
<evidence type="ECO:0000313" key="3">
    <source>
        <dbReference type="EMBL" id="GLK51937.1"/>
    </source>
</evidence>
<dbReference type="EMBL" id="BSFE01000003">
    <property type="protein sequence ID" value="GLK51937.1"/>
    <property type="molecule type" value="Genomic_DNA"/>
</dbReference>
<organism evidence="3 4">
    <name type="scientific">Maricaulis virginensis</name>
    <dbReference type="NCBI Taxonomy" id="144022"/>
    <lineage>
        <taxon>Bacteria</taxon>
        <taxon>Pseudomonadati</taxon>
        <taxon>Pseudomonadota</taxon>
        <taxon>Alphaproteobacteria</taxon>
        <taxon>Maricaulales</taxon>
        <taxon>Maricaulaceae</taxon>
        <taxon>Maricaulis</taxon>
    </lineage>
</organism>
<dbReference type="InterPro" id="IPR008928">
    <property type="entry name" value="6-hairpin_glycosidase_sf"/>
</dbReference>
<dbReference type="GO" id="GO:0016853">
    <property type="term" value="F:isomerase activity"/>
    <property type="evidence" value="ECO:0007669"/>
    <property type="project" value="UniProtKB-KW"/>
</dbReference>
<gene>
    <name evidence="3" type="ORF">GCM10017621_14450</name>
</gene>
<dbReference type="PANTHER" id="PTHR15108">
    <property type="entry name" value="N-ACYLGLUCOSAMINE-2-EPIMERASE"/>
    <property type="match status" value="1"/>
</dbReference>
<dbReference type="Gene3D" id="1.50.10.10">
    <property type="match status" value="1"/>
</dbReference>